<proteinExistence type="predicted"/>
<keyword evidence="2" id="KW-1185">Reference proteome</keyword>
<organism evidence="1 2">
    <name type="scientific">Parelaphostrongylus tenuis</name>
    <name type="common">Meningeal worm</name>
    <dbReference type="NCBI Taxonomy" id="148309"/>
    <lineage>
        <taxon>Eukaryota</taxon>
        <taxon>Metazoa</taxon>
        <taxon>Ecdysozoa</taxon>
        <taxon>Nematoda</taxon>
        <taxon>Chromadorea</taxon>
        <taxon>Rhabditida</taxon>
        <taxon>Rhabditina</taxon>
        <taxon>Rhabditomorpha</taxon>
        <taxon>Strongyloidea</taxon>
        <taxon>Metastrongylidae</taxon>
        <taxon>Parelaphostrongylus</taxon>
    </lineage>
</organism>
<gene>
    <name evidence="1" type="ORF">KIN20_027838</name>
</gene>
<sequence>MELEAMIRLQKVQLGTGSQSSKLKITIWREAILTYYLRSLAKIWNWDFFAEYFHLEDHGAFKPVFSPAHELHKMHSGMYRLDFHNSKHLPAQLNCNDRSRCKSGESYNKLAIFAKQHLLRQGSSNVPPQMSSPVFSFEERDSPPDEFIQPAKVTLNVFDPPTLNGLACQAILALTPVEVTDIGYVCD</sequence>
<comment type="caution">
    <text evidence="1">The sequence shown here is derived from an EMBL/GenBank/DDBJ whole genome shotgun (WGS) entry which is preliminary data.</text>
</comment>
<reference evidence="1" key="1">
    <citation type="submission" date="2021-06" db="EMBL/GenBank/DDBJ databases">
        <title>Parelaphostrongylus tenuis whole genome reference sequence.</title>
        <authorList>
            <person name="Garwood T.J."/>
            <person name="Larsen P.A."/>
            <person name="Fountain-Jones N.M."/>
            <person name="Garbe J.R."/>
            <person name="Macchietto M.G."/>
            <person name="Kania S.A."/>
            <person name="Gerhold R.W."/>
            <person name="Richards J.E."/>
            <person name="Wolf T.M."/>
        </authorList>
    </citation>
    <scope>NUCLEOTIDE SEQUENCE</scope>
    <source>
        <strain evidence="1">MNPRO001-30</strain>
        <tissue evidence="1">Meninges</tissue>
    </source>
</reference>
<accession>A0AAD5WE44</accession>
<dbReference type="AlphaFoldDB" id="A0AAD5WE44"/>
<name>A0AAD5WE44_PARTN</name>
<dbReference type="EMBL" id="JAHQIW010005746">
    <property type="protein sequence ID" value="KAJ1367010.1"/>
    <property type="molecule type" value="Genomic_DNA"/>
</dbReference>
<evidence type="ECO:0000313" key="2">
    <source>
        <dbReference type="Proteomes" id="UP001196413"/>
    </source>
</evidence>
<protein>
    <submittedName>
        <fullName evidence="1">Uncharacterized protein</fullName>
    </submittedName>
</protein>
<evidence type="ECO:0000313" key="1">
    <source>
        <dbReference type="EMBL" id="KAJ1367010.1"/>
    </source>
</evidence>
<dbReference type="Proteomes" id="UP001196413">
    <property type="component" value="Unassembled WGS sequence"/>
</dbReference>